<proteinExistence type="predicted"/>
<dbReference type="Proteomes" id="UP000867740">
    <property type="component" value="Unassembled WGS sequence"/>
</dbReference>
<evidence type="ECO:0000313" key="2">
    <source>
        <dbReference type="EMBL" id="HAT3581064.1"/>
    </source>
</evidence>
<protein>
    <submittedName>
        <fullName evidence="2">Uncharacterized protein</fullName>
    </submittedName>
</protein>
<sequence length="199" mass="22895">MIELINSTEFWSGLIGAVIGGLFTLWGTLIEGNRERKTKEDDLLTKKINILKGVKTEIELITALYNQRMNSHINNYKDGQILDVYFLITQNNFVFYESNAEFISELDENVLKDVVRFYITAKSLIDTFNTNNTNINKISEIAIKIAEEPMNESYRGLLAAYTNIASQYAPMIIEINNETLRCQQQVILSINREIEKLEK</sequence>
<comment type="caution">
    <text evidence="2">The sequence shown here is derived from an EMBL/GenBank/DDBJ whole genome shotgun (WGS) entry which is preliminary data.</text>
</comment>
<keyword evidence="1" id="KW-1133">Transmembrane helix</keyword>
<gene>
    <name evidence="2" type="ORF">I8531_001340</name>
</gene>
<dbReference type="EMBL" id="DACSUM010000008">
    <property type="protein sequence ID" value="HAT3581064.1"/>
    <property type="molecule type" value="Genomic_DNA"/>
</dbReference>
<reference evidence="2" key="2">
    <citation type="submission" date="2020-10" db="EMBL/GenBank/DDBJ databases">
        <authorList>
            <consortium name="NCBI Pathogen Detection Project"/>
        </authorList>
    </citation>
    <scope>NUCLEOTIDE SEQUENCE</scope>
    <source>
        <strain evidence="2">CAVp300</strain>
    </source>
</reference>
<evidence type="ECO:0000313" key="3">
    <source>
        <dbReference type="Proteomes" id="UP000867740"/>
    </source>
</evidence>
<dbReference type="RefSeq" id="WP_052958921.1">
    <property type="nucleotide sequence ID" value="NZ_CABMNU010000005.1"/>
</dbReference>
<name>A0A9P3WEM5_KLUIN</name>
<evidence type="ECO:0000256" key="1">
    <source>
        <dbReference type="SAM" id="Phobius"/>
    </source>
</evidence>
<accession>A0A9P3WEM5</accession>
<keyword evidence="1" id="KW-0812">Transmembrane</keyword>
<dbReference type="AlphaFoldDB" id="A0A9P3WEM5"/>
<organism evidence="2 3">
    <name type="scientific">Kluyvera intermedia</name>
    <name type="common">Enterobacter intermedius</name>
    <dbReference type="NCBI Taxonomy" id="61648"/>
    <lineage>
        <taxon>Bacteria</taxon>
        <taxon>Pseudomonadati</taxon>
        <taxon>Pseudomonadota</taxon>
        <taxon>Gammaproteobacteria</taxon>
        <taxon>Enterobacterales</taxon>
        <taxon>Enterobacteriaceae</taxon>
        <taxon>Kluyvera</taxon>
    </lineage>
</organism>
<keyword evidence="1" id="KW-0472">Membrane</keyword>
<reference evidence="2" key="1">
    <citation type="journal article" date="2018" name="Genome Biol.">
        <title>SKESA: strategic k-mer extension for scrupulous assemblies.</title>
        <authorList>
            <person name="Souvorov A."/>
            <person name="Agarwala R."/>
            <person name="Lipman D.J."/>
        </authorList>
    </citation>
    <scope>NUCLEOTIDE SEQUENCE</scope>
    <source>
        <strain evidence="2">CAVp300</strain>
    </source>
</reference>
<feature type="transmembrane region" description="Helical" evidence="1">
    <location>
        <begin position="12"/>
        <end position="30"/>
    </location>
</feature>